<feature type="region of interest" description="Disordered" evidence="3">
    <location>
        <begin position="96"/>
        <end position="121"/>
    </location>
</feature>
<dbReference type="InterPro" id="IPR027417">
    <property type="entry name" value="P-loop_NTPase"/>
</dbReference>
<dbReference type="GO" id="GO:0005525">
    <property type="term" value="F:GTP binding"/>
    <property type="evidence" value="ECO:0007669"/>
    <property type="project" value="UniProtKB-KW"/>
</dbReference>
<gene>
    <name evidence="4" type="ORF">PPACK8108_LOCUS8004</name>
</gene>
<dbReference type="Proteomes" id="UP001153365">
    <property type="component" value="Unassembled WGS sequence"/>
</dbReference>
<name>A0AAV0AVQ2_PHAPC</name>
<keyword evidence="1" id="KW-0547">Nucleotide-binding</keyword>
<comment type="caution">
    <text evidence="4">The sequence shown here is derived from an EMBL/GenBank/DDBJ whole genome shotgun (WGS) entry which is preliminary data.</text>
</comment>
<protein>
    <submittedName>
        <fullName evidence="4">GTPase Rho1</fullName>
    </submittedName>
</protein>
<organism evidence="4 5">
    <name type="scientific">Phakopsora pachyrhizi</name>
    <name type="common">Asian soybean rust disease fungus</name>
    <dbReference type="NCBI Taxonomy" id="170000"/>
    <lineage>
        <taxon>Eukaryota</taxon>
        <taxon>Fungi</taxon>
        <taxon>Dikarya</taxon>
        <taxon>Basidiomycota</taxon>
        <taxon>Pucciniomycotina</taxon>
        <taxon>Pucciniomycetes</taxon>
        <taxon>Pucciniales</taxon>
        <taxon>Phakopsoraceae</taxon>
        <taxon>Phakopsora</taxon>
    </lineage>
</organism>
<dbReference type="InterPro" id="IPR003578">
    <property type="entry name" value="Small_GTPase_Rho"/>
</dbReference>
<accession>A0AAV0AVQ2</accession>
<keyword evidence="2" id="KW-0342">GTP-binding</keyword>
<dbReference type="Gene3D" id="3.40.50.300">
    <property type="entry name" value="P-loop containing nucleotide triphosphate hydrolases"/>
    <property type="match status" value="1"/>
</dbReference>
<dbReference type="PRINTS" id="PR00449">
    <property type="entry name" value="RASTRNSFRMNG"/>
</dbReference>
<dbReference type="InterPro" id="IPR001806">
    <property type="entry name" value="Small_GTPase"/>
</dbReference>
<evidence type="ECO:0000256" key="2">
    <source>
        <dbReference type="ARBA" id="ARBA00023134"/>
    </source>
</evidence>
<sequence>MSKICQKLVVVGNSACGKKCLLIVFSKETLQEVLVTTVFKNYVADVEVNGKWVELALSLSYVNSHIIFTCFAIDSPKLLDNVQEIWISKKDHRNNSKRIEGLRQPSQKPVTPKEGMAIDQKIGSPNYLESSVKIDQGV</sequence>
<reference evidence="4" key="1">
    <citation type="submission" date="2022-06" db="EMBL/GenBank/DDBJ databases">
        <authorList>
            <consortium name="SYNGENTA / RWTH Aachen University"/>
        </authorList>
    </citation>
    <scope>NUCLEOTIDE SEQUENCE</scope>
</reference>
<dbReference type="SUPFAM" id="SSF52540">
    <property type="entry name" value="P-loop containing nucleoside triphosphate hydrolases"/>
    <property type="match status" value="1"/>
</dbReference>
<evidence type="ECO:0000256" key="1">
    <source>
        <dbReference type="ARBA" id="ARBA00022741"/>
    </source>
</evidence>
<dbReference type="EMBL" id="CALTRL010001614">
    <property type="protein sequence ID" value="CAH7673135.1"/>
    <property type="molecule type" value="Genomic_DNA"/>
</dbReference>
<evidence type="ECO:0000313" key="4">
    <source>
        <dbReference type="EMBL" id="CAH7673135.1"/>
    </source>
</evidence>
<dbReference type="Pfam" id="PF00071">
    <property type="entry name" value="Ras"/>
    <property type="match status" value="1"/>
</dbReference>
<dbReference type="SMART" id="SM00174">
    <property type="entry name" value="RHO"/>
    <property type="match status" value="1"/>
</dbReference>
<proteinExistence type="predicted"/>
<dbReference type="AlphaFoldDB" id="A0AAV0AVQ2"/>
<evidence type="ECO:0000313" key="5">
    <source>
        <dbReference type="Proteomes" id="UP001153365"/>
    </source>
</evidence>
<keyword evidence="5" id="KW-1185">Reference proteome</keyword>
<dbReference type="GO" id="GO:0003924">
    <property type="term" value="F:GTPase activity"/>
    <property type="evidence" value="ECO:0007669"/>
    <property type="project" value="InterPro"/>
</dbReference>
<evidence type="ECO:0000256" key="3">
    <source>
        <dbReference type="SAM" id="MobiDB-lite"/>
    </source>
</evidence>
<dbReference type="PANTHER" id="PTHR24072">
    <property type="entry name" value="RHO FAMILY GTPASE"/>
    <property type="match status" value="1"/>
</dbReference>
<dbReference type="GO" id="GO:0007264">
    <property type="term" value="P:small GTPase-mediated signal transduction"/>
    <property type="evidence" value="ECO:0007669"/>
    <property type="project" value="InterPro"/>
</dbReference>